<evidence type="ECO:0008006" key="9">
    <source>
        <dbReference type="Google" id="ProtNLM"/>
    </source>
</evidence>
<dbReference type="GO" id="GO:0016712">
    <property type="term" value="F:oxidoreductase activity, acting on paired donors, with incorporation or reduction of molecular oxygen, reduced flavin or flavoprotein as one donor, and incorporation of one atom of oxygen"/>
    <property type="evidence" value="ECO:0007669"/>
    <property type="project" value="TreeGrafter"/>
</dbReference>
<dbReference type="EMBL" id="CAJPEV010002176">
    <property type="protein sequence ID" value="CAG0896003.1"/>
    <property type="molecule type" value="Genomic_DNA"/>
</dbReference>
<dbReference type="GO" id="GO:0005506">
    <property type="term" value="F:iron ion binding"/>
    <property type="evidence" value="ECO:0007669"/>
    <property type="project" value="InterPro"/>
</dbReference>
<organism evidence="7">
    <name type="scientific">Darwinula stevensoni</name>
    <dbReference type="NCBI Taxonomy" id="69355"/>
    <lineage>
        <taxon>Eukaryota</taxon>
        <taxon>Metazoa</taxon>
        <taxon>Ecdysozoa</taxon>
        <taxon>Arthropoda</taxon>
        <taxon>Crustacea</taxon>
        <taxon>Oligostraca</taxon>
        <taxon>Ostracoda</taxon>
        <taxon>Podocopa</taxon>
        <taxon>Podocopida</taxon>
        <taxon>Darwinulocopina</taxon>
        <taxon>Darwinuloidea</taxon>
        <taxon>Darwinulidae</taxon>
        <taxon>Darwinula</taxon>
    </lineage>
</organism>
<dbReference type="PANTHER" id="PTHR24300:SF403">
    <property type="entry name" value="CYTOCHROME P450 306A1"/>
    <property type="match status" value="1"/>
</dbReference>
<comment type="cofactor">
    <cofactor evidence="5">
        <name>heme</name>
        <dbReference type="ChEBI" id="CHEBI:30413"/>
    </cofactor>
</comment>
<keyword evidence="3 5" id="KW-0408">Iron</keyword>
<keyword evidence="2 5" id="KW-0479">Metal-binding</keyword>
<dbReference type="PRINTS" id="PR00385">
    <property type="entry name" value="P450"/>
</dbReference>
<dbReference type="InterPro" id="IPR002401">
    <property type="entry name" value="Cyt_P450_E_grp-I"/>
</dbReference>
<dbReference type="GO" id="GO:0006082">
    <property type="term" value="P:organic acid metabolic process"/>
    <property type="evidence" value="ECO:0007669"/>
    <property type="project" value="TreeGrafter"/>
</dbReference>
<evidence type="ECO:0000256" key="3">
    <source>
        <dbReference type="ARBA" id="ARBA00023004"/>
    </source>
</evidence>
<evidence type="ECO:0000256" key="2">
    <source>
        <dbReference type="ARBA" id="ARBA00022723"/>
    </source>
</evidence>
<dbReference type="PROSITE" id="PS00086">
    <property type="entry name" value="CYTOCHROME_P450"/>
    <property type="match status" value="1"/>
</dbReference>
<comment type="similarity">
    <text evidence="1 6">Belongs to the cytochrome P450 family.</text>
</comment>
<accession>A0A7R9A6Y2</accession>
<dbReference type="InterPro" id="IPR050182">
    <property type="entry name" value="Cytochrome_P450_fam2"/>
</dbReference>
<gene>
    <name evidence="7" type="ORF">DSTB1V02_LOCUS9006</name>
</gene>
<protein>
    <recommendedName>
        <fullName evidence="9">Cytochrome P450</fullName>
    </recommendedName>
</protein>
<keyword evidence="5 6" id="KW-0349">Heme</keyword>
<keyword evidence="6" id="KW-0560">Oxidoreductase</keyword>
<dbReference type="EMBL" id="LR901693">
    <property type="protein sequence ID" value="CAD7249207.1"/>
    <property type="molecule type" value="Genomic_DNA"/>
</dbReference>
<dbReference type="Proteomes" id="UP000677054">
    <property type="component" value="Unassembled WGS sequence"/>
</dbReference>
<sequence>MPDTAVGPWGVPFLGYAPFLIGGCIHEKLDRLKEKYGDIFCLNLAGKDVVIMSEWRLIRDAFNRHELNDRADLLMFRQFSDGNHGILGSCGNQWRENRRFTISVLRDFGLSKAPKLNAMIQQEVLKLCDLLRRNEDPQDFQHPLNLAILNLIWKLTAGKFIRKQFEHGDLQLDGLLDLVSKVKDDAVSLGLLQILPGLLHVWPLKEVEERKKFVTREPPKDYIEAYFQKMDEFKQKGESNPYFTELQLWVTVAELFIAGSETTSSAVRWFVLFLLRHPNMQEKIQSEVDRVVGKERIPSLDDRNQYWKTPNEFIPERFLDEDGNVMSNLPSLVPFGTGRRQCIGESLAKMELFLFVATFMQKFTFCVPQGYPIPSAEADGSFVITSPKPYKFLIRERLHT</sequence>
<evidence type="ECO:0000256" key="5">
    <source>
        <dbReference type="PIRSR" id="PIRSR602401-1"/>
    </source>
</evidence>
<dbReference type="GO" id="GO:0006805">
    <property type="term" value="P:xenobiotic metabolic process"/>
    <property type="evidence" value="ECO:0007669"/>
    <property type="project" value="TreeGrafter"/>
</dbReference>
<evidence type="ECO:0000256" key="6">
    <source>
        <dbReference type="RuleBase" id="RU000461"/>
    </source>
</evidence>
<dbReference type="InterPro" id="IPR036396">
    <property type="entry name" value="Cyt_P450_sf"/>
</dbReference>
<dbReference type="InterPro" id="IPR001128">
    <property type="entry name" value="Cyt_P450"/>
</dbReference>
<proteinExistence type="inferred from homology"/>
<dbReference type="PANTHER" id="PTHR24300">
    <property type="entry name" value="CYTOCHROME P450 508A4-RELATED"/>
    <property type="match status" value="1"/>
</dbReference>
<dbReference type="PRINTS" id="PR00463">
    <property type="entry name" value="EP450I"/>
</dbReference>
<dbReference type="SUPFAM" id="SSF48264">
    <property type="entry name" value="Cytochrome P450"/>
    <property type="match status" value="1"/>
</dbReference>
<keyword evidence="8" id="KW-1185">Reference proteome</keyword>
<dbReference type="Gene3D" id="1.10.630.10">
    <property type="entry name" value="Cytochrome P450"/>
    <property type="match status" value="2"/>
</dbReference>
<dbReference type="GO" id="GO:0005737">
    <property type="term" value="C:cytoplasm"/>
    <property type="evidence" value="ECO:0007669"/>
    <property type="project" value="TreeGrafter"/>
</dbReference>
<dbReference type="AlphaFoldDB" id="A0A7R9A6Y2"/>
<dbReference type="OrthoDB" id="1055148at2759"/>
<reference evidence="7" key="1">
    <citation type="submission" date="2020-11" db="EMBL/GenBank/DDBJ databases">
        <authorList>
            <person name="Tran Van P."/>
        </authorList>
    </citation>
    <scope>NUCLEOTIDE SEQUENCE</scope>
</reference>
<evidence type="ECO:0000313" key="7">
    <source>
        <dbReference type="EMBL" id="CAD7249207.1"/>
    </source>
</evidence>
<evidence type="ECO:0000256" key="4">
    <source>
        <dbReference type="ARBA" id="ARBA00023033"/>
    </source>
</evidence>
<keyword evidence="4 6" id="KW-0503">Monooxygenase</keyword>
<name>A0A7R9A6Y2_9CRUS</name>
<feature type="binding site" description="axial binding residue" evidence="5">
    <location>
        <position position="342"/>
    </location>
    <ligand>
        <name>heme</name>
        <dbReference type="ChEBI" id="CHEBI:30413"/>
    </ligand>
    <ligandPart>
        <name>Fe</name>
        <dbReference type="ChEBI" id="CHEBI:18248"/>
    </ligandPart>
</feature>
<dbReference type="InterPro" id="IPR017972">
    <property type="entry name" value="Cyt_P450_CS"/>
</dbReference>
<evidence type="ECO:0000313" key="8">
    <source>
        <dbReference type="Proteomes" id="UP000677054"/>
    </source>
</evidence>
<dbReference type="GO" id="GO:0020037">
    <property type="term" value="F:heme binding"/>
    <property type="evidence" value="ECO:0007669"/>
    <property type="project" value="InterPro"/>
</dbReference>
<evidence type="ECO:0000256" key="1">
    <source>
        <dbReference type="ARBA" id="ARBA00010617"/>
    </source>
</evidence>
<dbReference type="Pfam" id="PF00067">
    <property type="entry name" value="p450"/>
    <property type="match status" value="1"/>
</dbReference>